<evidence type="ECO:0000313" key="2">
    <source>
        <dbReference type="Proteomes" id="UP000464468"/>
    </source>
</evidence>
<sequence>MARRLKALMIEVGAALSQLLHLVLGGMLHVVDDDMPMPDRDETLSSRVGRAAIAGERWALIAERVIDGLFLLLGDAPGHCRRSIGK</sequence>
<dbReference type="RefSeq" id="WP_160592634.1">
    <property type="nucleotide sequence ID" value="NZ_CP047895.1"/>
</dbReference>
<evidence type="ECO:0000313" key="1">
    <source>
        <dbReference type="EMBL" id="QHL90707.1"/>
    </source>
</evidence>
<accession>A0A7Z2NWC3</accession>
<dbReference type="KEGG" id="schy:GVO57_07485"/>
<name>A0A7Z2NWC3_9SPHN</name>
<keyword evidence="2" id="KW-1185">Reference proteome</keyword>
<dbReference type="EMBL" id="CP047895">
    <property type="protein sequence ID" value="QHL90707.1"/>
    <property type="molecule type" value="Genomic_DNA"/>
</dbReference>
<reference evidence="1 2" key="1">
    <citation type="submission" date="2020-01" db="EMBL/GenBank/DDBJ databases">
        <title>Sphingomonas sp. C33 whole genome sequece.</title>
        <authorList>
            <person name="Park C."/>
        </authorList>
    </citation>
    <scope>NUCLEOTIDE SEQUENCE [LARGE SCALE GENOMIC DNA]</scope>
    <source>
        <strain evidence="1 2">C33</strain>
    </source>
</reference>
<dbReference type="AlphaFoldDB" id="A0A7Z2NWC3"/>
<organism evidence="1 2">
    <name type="scientific">Sphingomonas changnyeongensis</name>
    <dbReference type="NCBI Taxonomy" id="2698679"/>
    <lineage>
        <taxon>Bacteria</taxon>
        <taxon>Pseudomonadati</taxon>
        <taxon>Pseudomonadota</taxon>
        <taxon>Alphaproteobacteria</taxon>
        <taxon>Sphingomonadales</taxon>
        <taxon>Sphingomonadaceae</taxon>
        <taxon>Sphingomonas</taxon>
    </lineage>
</organism>
<dbReference type="Proteomes" id="UP000464468">
    <property type="component" value="Chromosome"/>
</dbReference>
<gene>
    <name evidence="1" type="ORF">GVO57_07485</name>
</gene>
<proteinExistence type="predicted"/>
<protein>
    <submittedName>
        <fullName evidence="1">Uncharacterized protein</fullName>
    </submittedName>
</protein>